<dbReference type="AlphaFoldDB" id="A0AAW0C0H4"/>
<feature type="domain" description="3-beta hydroxysteroid dehydrogenase/isomerase" evidence="1">
    <location>
        <begin position="11"/>
        <end position="263"/>
    </location>
</feature>
<dbReference type="GO" id="GO:0004029">
    <property type="term" value="F:aldehyde dehydrogenase (NAD+) activity"/>
    <property type="evidence" value="ECO:0007669"/>
    <property type="project" value="TreeGrafter"/>
</dbReference>
<comment type="caution">
    <text evidence="2">The sequence shown here is derived from an EMBL/GenBank/DDBJ whole genome shotgun (WGS) entry which is preliminary data.</text>
</comment>
<dbReference type="PANTHER" id="PTHR48079">
    <property type="entry name" value="PROTEIN YEEZ"/>
    <property type="match status" value="1"/>
</dbReference>
<dbReference type="InterPro" id="IPR036291">
    <property type="entry name" value="NAD(P)-bd_dom_sf"/>
</dbReference>
<sequence length="356" mass="39569">MTQTSSLDVYLVIGGDVLVGRHVVQQLKARGDTVFVFDSTQRHDDVECFSGDICDPDDLSRALQKTGATCIIHTMTPISVGNNHNPSIFHRVNVEGTKCVIAAAKAAGVRKLVYFSSSSTVFDGRPIENGDETLPYPRKTPHPYATSKVLAEQNIIAANDPNALRTVVIRSAGLFGPMDKETIFGAYDSWQSGTTHVQLGDNKNLFDNTCVENVAHAILLASAKLDDPEISEQVAGQVFFVTNQEPRPFWDFMRALWAGFDTIFPDRSKPAAKKPVVIPRWMAFVMAYISQFIAWIRGDKNAIFTPYAVSWATTTVYFNCAKARRVLGYEPQVSVEEGIRRTMAWFKEEYDSGRVN</sequence>
<dbReference type="GO" id="GO:0016616">
    <property type="term" value="F:oxidoreductase activity, acting on the CH-OH group of donors, NAD or NADP as acceptor"/>
    <property type="evidence" value="ECO:0007669"/>
    <property type="project" value="InterPro"/>
</dbReference>
<dbReference type="PANTHER" id="PTHR48079:SF6">
    <property type="entry name" value="NAD(P)-BINDING DOMAIN-CONTAINING PROTEIN-RELATED"/>
    <property type="match status" value="1"/>
</dbReference>
<dbReference type="Pfam" id="PF01073">
    <property type="entry name" value="3Beta_HSD"/>
    <property type="match status" value="1"/>
</dbReference>
<proteinExistence type="predicted"/>
<dbReference type="Gene3D" id="3.40.50.720">
    <property type="entry name" value="NAD(P)-binding Rossmann-like Domain"/>
    <property type="match status" value="1"/>
</dbReference>
<organism evidence="2 3">
    <name type="scientific">Favolaschia claudopus</name>
    <dbReference type="NCBI Taxonomy" id="2862362"/>
    <lineage>
        <taxon>Eukaryota</taxon>
        <taxon>Fungi</taxon>
        <taxon>Dikarya</taxon>
        <taxon>Basidiomycota</taxon>
        <taxon>Agaricomycotina</taxon>
        <taxon>Agaricomycetes</taxon>
        <taxon>Agaricomycetidae</taxon>
        <taxon>Agaricales</taxon>
        <taxon>Marasmiineae</taxon>
        <taxon>Mycenaceae</taxon>
        <taxon>Favolaschia</taxon>
    </lineage>
</organism>
<dbReference type="GO" id="GO:0006694">
    <property type="term" value="P:steroid biosynthetic process"/>
    <property type="evidence" value="ECO:0007669"/>
    <property type="project" value="InterPro"/>
</dbReference>
<evidence type="ECO:0000313" key="2">
    <source>
        <dbReference type="EMBL" id="KAK7032725.1"/>
    </source>
</evidence>
<dbReference type="SUPFAM" id="SSF51735">
    <property type="entry name" value="NAD(P)-binding Rossmann-fold domains"/>
    <property type="match status" value="1"/>
</dbReference>
<dbReference type="InterPro" id="IPR051783">
    <property type="entry name" value="NAD(P)-dependent_oxidoreduct"/>
</dbReference>
<dbReference type="Proteomes" id="UP001362999">
    <property type="component" value="Unassembled WGS sequence"/>
</dbReference>
<keyword evidence="3" id="KW-1185">Reference proteome</keyword>
<gene>
    <name evidence="2" type="ORF">R3P38DRAFT_768994</name>
</gene>
<name>A0AAW0C0H4_9AGAR</name>
<protein>
    <submittedName>
        <fullName evidence="2">NAD(P)-binding protein</fullName>
    </submittedName>
</protein>
<accession>A0AAW0C0H4</accession>
<dbReference type="EMBL" id="JAWWNJ010000023">
    <property type="protein sequence ID" value="KAK7032725.1"/>
    <property type="molecule type" value="Genomic_DNA"/>
</dbReference>
<evidence type="ECO:0000313" key="3">
    <source>
        <dbReference type="Proteomes" id="UP001362999"/>
    </source>
</evidence>
<evidence type="ECO:0000259" key="1">
    <source>
        <dbReference type="Pfam" id="PF01073"/>
    </source>
</evidence>
<reference evidence="2 3" key="1">
    <citation type="journal article" date="2024" name="J Genomics">
        <title>Draft genome sequencing and assembly of Favolaschia claudopus CIRM-BRFM 2984 isolated from oak limbs.</title>
        <authorList>
            <person name="Navarro D."/>
            <person name="Drula E."/>
            <person name="Chaduli D."/>
            <person name="Cazenave R."/>
            <person name="Ahrendt S."/>
            <person name="Wang J."/>
            <person name="Lipzen A."/>
            <person name="Daum C."/>
            <person name="Barry K."/>
            <person name="Grigoriev I.V."/>
            <person name="Favel A."/>
            <person name="Rosso M.N."/>
            <person name="Martin F."/>
        </authorList>
    </citation>
    <scope>NUCLEOTIDE SEQUENCE [LARGE SCALE GENOMIC DNA]</scope>
    <source>
        <strain evidence="2 3">CIRM-BRFM 2984</strain>
    </source>
</reference>
<dbReference type="GO" id="GO:0005737">
    <property type="term" value="C:cytoplasm"/>
    <property type="evidence" value="ECO:0007669"/>
    <property type="project" value="TreeGrafter"/>
</dbReference>
<dbReference type="InterPro" id="IPR002225">
    <property type="entry name" value="3Beta_OHSteriod_DH/Estase"/>
</dbReference>